<dbReference type="GeneID" id="73470060"/>
<dbReference type="PANTHER" id="PTHR28075:SF1">
    <property type="entry name" value="DUF1748-DOMAIN-CONTAINING PROTEIN"/>
    <property type="match status" value="1"/>
</dbReference>
<dbReference type="RefSeq" id="XP_049263491.1">
    <property type="nucleotide sequence ID" value="XM_049407096.1"/>
</dbReference>
<gene>
    <name evidence="1" type="ORF">J8A68_003259</name>
</gene>
<evidence type="ECO:0000313" key="1">
    <source>
        <dbReference type="EMBL" id="KAG7663259.1"/>
    </source>
</evidence>
<dbReference type="InterPro" id="IPR013726">
    <property type="entry name" value="Mitofissin"/>
</dbReference>
<proteinExistence type="predicted"/>
<dbReference type="OrthoDB" id="16824at2759"/>
<keyword evidence="2" id="KW-1185">Reference proteome</keyword>
<dbReference type="AlphaFoldDB" id="A0A8J5UYQ8"/>
<sequence length="78" mass="8778">MLMLGKIAHIGIDLCIVSGFLAGVHRSTGLTPNLNTIENEQLKYYVTKYLDIGESMFDFSVGYFNSSTHFSRNNRSDK</sequence>
<dbReference type="Pfam" id="PF08520">
    <property type="entry name" value="Mitofissin"/>
    <property type="match status" value="1"/>
</dbReference>
<dbReference type="PANTHER" id="PTHR28075">
    <property type="entry name" value="CHROMOSOME 16, WHOLE GENOME SHOTGUN SEQUENCE"/>
    <property type="match status" value="1"/>
</dbReference>
<reference evidence="1 2" key="1">
    <citation type="journal article" date="2021" name="DNA Res.">
        <title>Genome analysis of Candida subhashii reveals its hybrid nature and dual mitochondrial genome conformations.</title>
        <authorList>
            <person name="Mixao V."/>
            <person name="Hegedusova E."/>
            <person name="Saus E."/>
            <person name="Pryszcz L.P."/>
            <person name="Cillingova A."/>
            <person name="Nosek J."/>
            <person name="Gabaldon T."/>
        </authorList>
    </citation>
    <scope>NUCLEOTIDE SEQUENCE [LARGE SCALE GENOMIC DNA]</scope>
    <source>
        <strain evidence="1 2">CBS 10753</strain>
    </source>
</reference>
<dbReference type="Proteomes" id="UP000694255">
    <property type="component" value="Unassembled WGS sequence"/>
</dbReference>
<evidence type="ECO:0008006" key="3">
    <source>
        <dbReference type="Google" id="ProtNLM"/>
    </source>
</evidence>
<comment type="caution">
    <text evidence="1">The sequence shown here is derived from an EMBL/GenBank/DDBJ whole genome shotgun (WGS) entry which is preliminary data.</text>
</comment>
<name>A0A8J5UYQ8_9ASCO</name>
<dbReference type="GO" id="GO:0005737">
    <property type="term" value="C:cytoplasm"/>
    <property type="evidence" value="ECO:0007669"/>
    <property type="project" value="TreeGrafter"/>
</dbReference>
<dbReference type="EMBL" id="JAGSYN010000142">
    <property type="protein sequence ID" value="KAG7663259.1"/>
    <property type="molecule type" value="Genomic_DNA"/>
</dbReference>
<protein>
    <recommendedName>
        <fullName evidence="3">DUF1748-domain-containing protein</fullName>
    </recommendedName>
</protein>
<organism evidence="1 2">
    <name type="scientific">[Candida] subhashii</name>
    <dbReference type="NCBI Taxonomy" id="561895"/>
    <lineage>
        <taxon>Eukaryota</taxon>
        <taxon>Fungi</taxon>
        <taxon>Dikarya</taxon>
        <taxon>Ascomycota</taxon>
        <taxon>Saccharomycotina</taxon>
        <taxon>Pichiomycetes</taxon>
        <taxon>Debaryomycetaceae</taxon>
        <taxon>Spathaspora</taxon>
    </lineage>
</organism>
<accession>A0A8J5UYQ8</accession>
<evidence type="ECO:0000313" key="2">
    <source>
        <dbReference type="Proteomes" id="UP000694255"/>
    </source>
</evidence>